<dbReference type="Proteomes" id="UP000182409">
    <property type="component" value="Unassembled WGS sequence"/>
</dbReference>
<accession>A0A1H4K1J1</accession>
<name>A0A1H4K1J1_9BACT</name>
<dbReference type="RefSeq" id="WP_074652559.1">
    <property type="nucleotide sequence ID" value="NZ_FNSD01000001.1"/>
</dbReference>
<organism evidence="1 2">
    <name type="scientific">Terriglobus roseus</name>
    <dbReference type="NCBI Taxonomy" id="392734"/>
    <lineage>
        <taxon>Bacteria</taxon>
        <taxon>Pseudomonadati</taxon>
        <taxon>Acidobacteriota</taxon>
        <taxon>Terriglobia</taxon>
        <taxon>Terriglobales</taxon>
        <taxon>Acidobacteriaceae</taxon>
        <taxon>Terriglobus</taxon>
    </lineage>
</organism>
<reference evidence="1 2" key="1">
    <citation type="submission" date="2016-10" db="EMBL/GenBank/DDBJ databases">
        <authorList>
            <person name="de Groot N.N."/>
        </authorList>
    </citation>
    <scope>NUCLEOTIDE SEQUENCE [LARGE SCALE GENOMIC DNA]</scope>
    <source>
        <strain evidence="1 2">AB35.6</strain>
    </source>
</reference>
<sequence>MGIHFAQLGDARLCTDEKTGTLSGKISTDGGLSVGDLWHRYDSAAVLMACEEVELQVAQQREQQQKALIRSFQYQRSLLSPWRKNLVRTENEARVLAVASNKWHALTRVVGERQLLICASIRKTIQDSVGKTVILSRVEFDAIAPFFYGPTIAREEEVGASSAAAGASFNGVAGS</sequence>
<dbReference type="EMBL" id="FNSD01000001">
    <property type="protein sequence ID" value="SEB51995.1"/>
    <property type="molecule type" value="Genomic_DNA"/>
</dbReference>
<dbReference type="AlphaFoldDB" id="A0A1H4K1J1"/>
<protein>
    <submittedName>
        <fullName evidence="1">Uncharacterized protein</fullName>
    </submittedName>
</protein>
<proteinExistence type="predicted"/>
<evidence type="ECO:0000313" key="2">
    <source>
        <dbReference type="Proteomes" id="UP000182409"/>
    </source>
</evidence>
<evidence type="ECO:0000313" key="1">
    <source>
        <dbReference type="EMBL" id="SEB51995.1"/>
    </source>
</evidence>
<gene>
    <name evidence="1" type="ORF">SAMN05443244_0932</name>
</gene>